<reference evidence="1" key="2">
    <citation type="journal article" date="2021" name="Genome Biol. Evol.">
        <title>Developing a high-quality reference genome for a parasitic bivalve with doubly uniparental inheritance (Bivalvia: Unionida).</title>
        <authorList>
            <person name="Smith C.H."/>
        </authorList>
    </citation>
    <scope>NUCLEOTIDE SEQUENCE</scope>
    <source>
        <strain evidence="1">CHS0354</strain>
        <tissue evidence="1">Mantle</tissue>
    </source>
</reference>
<evidence type="ECO:0000313" key="1">
    <source>
        <dbReference type="EMBL" id="KAK3584600.1"/>
    </source>
</evidence>
<comment type="caution">
    <text evidence="1">The sequence shown here is derived from an EMBL/GenBank/DDBJ whole genome shotgun (WGS) entry which is preliminary data.</text>
</comment>
<name>A0AAE0S3L2_9BIVA</name>
<reference evidence="1" key="3">
    <citation type="submission" date="2023-05" db="EMBL/GenBank/DDBJ databases">
        <authorList>
            <person name="Smith C.H."/>
        </authorList>
    </citation>
    <scope>NUCLEOTIDE SEQUENCE</scope>
    <source>
        <strain evidence="1">CHS0354</strain>
        <tissue evidence="1">Mantle</tissue>
    </source>
</reference>
<protein>
    <submittedName>
        <fullName evidence="1">Uncharacterized protein</fullName>
    </submittedName>
</protein>
<proteinExistence type="predicted"/>
<organism evidence="1 2">
    <name type="scientific">Potamilus streckersoni</name>
    <dbReference type="NCBI Taxonomy" id="2493646"/>
    <lineage>
        <taxon>Eukaryota</taxon>
        <taxon>Metazoa</taxon>
        <taxon>Spiralia</taxon>
        <taxon>Lophotrochozoa</taxon>
        <taxon>Mollusca</taxon>
        <taxon>Bivalvia</taxon>
        <taxon>Autobranchia</taxon>
        <taxon>Heteroconchia</taxon>
        <taxon>Palaeoheterodonta</taxon>
        <taxon>Unionida</taxon>
        <taxon>Unionoidea</taxon>
        <taxon>Unionidae</taxon>
        <taxon>Ambleminae</taxon>
        <taxon>Lampsilini</taxon>
        <taxon>Potamilus</taxon>
    </lineage>
</organism>
<dbReference type="AlphaFoldDB" id="A0AAE0S3L2"/>
<sequence>MALSMKGKDYKKCAIENDDEYSMALSMKGKDYKKCAIENDDEYSMALSMKGKDYKKCAIENDDEYSMALSMKGKDYKKCAIENDDEYSMALSMKGKDYKKCAIETILKQFIICELLTIKAIFSIINIQFSSLYEQFLHFDLHKTARTMNLLPLLWLSDKMVLSSEKMSFVSEYTLLRTHFCLLSLKSHMIKRCGRCTSCDDVSDLRRLSKTAHFAYVTA</sequence>
<dbReference type="EMBL" id="JAEAOA010001099">
    <property type="protein sequence ID" value="KAK3584600.1"/>
    <property type="molecule type" value="Genomic_DNA"/>
</dbReference>
<dbReference type="Proteomes" id="UP001195483">
    <property type="component" value="Unassembled WGS sequence"/>
</dbReference>
<keyword evidence="2" id="KW-1185">Reference proteome</keyword>
<gene>
    <name evidence="1" type="ORF">CHS0354_017747</name>
</gene>
<reference evidence="1" key="1">
    <citation type="journal article" date="2021" name="Genome Biol. Evol.">
        <title>A High-Quality Reference Genome for a Parasitic Bivalve with Doubly Uniparental Inheritance (Bivalvia: Unionida).</title>
        <authorList>
            <person name="Smith C.H."/>
        </authorList>
    </citation>
    <scope>NUCLEOTIDE SEQUENCE</scope>
    <source>
        <strain evidence="1">CHS0354</strain>
    </source>
</reference>
<evidence type="ECO:0000313" key="2">
    <source>
        <dbReference type="Proteomes" id="UP001195483"/>
    </source>
</evidence>
<accession>A0AAE0S3L2</accession>